<dbReference type="PANTHER" id="PTHR19343:SF26">
    <property type="entry name" value="T CELL RECEPTOR ALPHA VARIABLE 1-1"/>
    <property type="match status" value="1"/>
</dbReference>
<evidence type="ECO:0000256" key="7">
    <source>
        <dbReference type="SAM" id="SignalP"/>
    </source>
</evidence>
<dbReference type="InterPro" id="IPR036179">
    <property type="entry name" value="Ig-like_dom_sf"/>
</dbReference>
<dbReference type="SMART" id="SM00406">
    <property type="entry name" value="IGv"/>
    <property type="match status" value="1"/>
</dbReference>
<dbReference type="GO" id="GO:0042605">
    <property type="term" value="F:peptide antigen binding"/>
    <property type="evidence" value="ECO:0007669"/>
    <property type="project" value="TreeGrafter"/>
</dbReference>
<keyword evidence="2" id="KW-0391">Immunity</keyword>
<evidence type="ECO:0000313" key="9">
    <source>
        <dbReference type="Ensembl" id="ENSBOBP00000010220.1"/>
    </source>
</evidence>
<dbReference type="Gene3D" id="2.60.40.10">
    <property type="entry name" value="Immunoglobulins"/>
    <property type="match status" value="1"/>
</dbReference>
<evidence type="ECO:0000256" key="1">
    <source>
        <dbReference type="ARBA" id="ARBA00022729"/>
    </source>
</evidence>
<keyword evidence="10" id="KW-1185">Reference proteome</keyword>
<keyword evidence="1 7" id="KW-0732">Signal</keyword>
<dbReference type="AlphaFoldDB" id="A0A8C0EUW0"/>
<evidence type="ECO:0000259" key="8">
    <source>
        <dbReference type="PROSITE" id="PS50835"/>
    </source>
</evidence>
<keyword evidence="4" id="KW-0675">Receptor</keyword>
<dbReference type="SUPFAM" id="SSF48726">
    <property type="entry name" value="Immunoglobulin"/>
    <property type="match status" value="1"/>
</dbReference>
<keyword evidence="5" id="KW-0393">Immunoglobulin domain</keyword>
<keyword evidence="3" id="KW-1064">Adaptive immunity</keyword>
<feature type="signal peptide" evidence="7">
    <location>
        <begin position="1"/>
        <end position="18"/>
    </location>
</feature>
<reference evidence="9" key="2">
    <citation type="submission" date="2025-09" db="UniProtKB">
        <authorList>
            <consortium name="Ensembl"/>
        </authorList>
    </citation>
    <scope>IDENTIFICATION</scope>
</reference>
<evidence type="ECO:0000256" key="2">
    <source>
        <dbReference type="ARBA" id="ARBA00022859"/>
    </source>
</evidence>
<evidence type="ECO:0000256" key="5">
    <source>
        <dbReference type="ARBA" id="ARBA00023319"/>
    </source>
</evidence>
<proteinExistence type="predicted"/>
<dbReference type="Pfam" id="PF07686">
    <property type="entry name" value="V-set"/>
    <property type="match status" value="1"/>
</dbReference>
<reference evidence="9" key="1">
    <citation type="submission" date="2025-08" db="UniProtKB">
        <authorList>
            <consortium name="Ensembl"/>
        </authorList>
    </citation>
    <scope>IDENTIFICATION</scope>
</reference>
<accession>A0A8C0EUW0</accession>
<dbReference type="InterPro" id="IPR013783">
    <property type="entry name" value="Ig-like_fold"/>
</dbReference>
<dbReference type="PANTHER" id="PTHR19343">
    <property type="entry name" value="T CELL RECEPTOR ALPHA VARIABLE 1-2"/>
    <property type="match status" value="1"/>
</dbReference>
<dbReference type="InterPro" id="IPR007110">
    <property type="entry name" value="Ig-like_dom"/>
</dbReference>
<dbReference type="GO" id="GO:0042101">
    <property type="term" value="C:T cell receptor complex"/>
    <property type="evidence" value="ECO:0007669"/>
    <property type="project" value="UniProtKB-KW"/>
</dbReference>
<keyword evidence="6" id="KW-1279">T cell receptor</keyword>
<sequence length="181" mass="19702">PGFYKHIVLLLLRKPSAALSVTQQEGQVTVKHRDTFQTSCTYQTSGFYVLLWYQQRKGQAPQLLSYQAAAGPRHSGRLTTLLNTTGKYSVLQLEEVEVSDSALYLCAVRVTLVQGASLAGQEARGGRGCVCARLSLGEGALSSPLAPLLPVGTQRYAGQDPMMQCFLFIPDINLCRHGIKS</sequence>
<dbReference type="PROSITE" id="PS50835">
    <property type="entry name" value="IG_LIKE"/>
    <property type="match status" value="1"/>
</dbReference>
<evidence type="ECO:0000256" key="4">
    <source>
        <dbReference type="ARBA" id="ARBA00023170"/>
    </source>
</evidence>
<evidence type="ECO:0000313" key="10">
    <source>
        <dbReference type="Proteomes" id="UP000694567"/>
    </source>
</evidence>
<dbReference type="Ensembl" id="ENSBOBT00000010478.1">
    <property type="protein sequence ID" value="ENSBOBP00000010220.1"/>
    <property type="gene ID" value="ENSBOBG00000006569.1"/>
</dbReference>
<evidence type="ECO:0000256" key="6">
    <source>
        <dbReference type="ARBA" id="ARBA00043266"/>
    </source>
</evidence>
<feature type="chain" id="PRO_5034463936" description="Ig-like domain-containing protein" evidence="7">
    <location>
        <begin position="19"/>
        <end position="181"/>
    </location>
</feature>
<evidence type="ECO:0000256" key="3">
    <source>
        <dbReference type="ARBA" id="ARBA00023130"/>
    </source>
</evidence>
<dbReference type="InterPro" id="IPR013106">
    <property type="entry name" value="Ig_V-set"/>
</dbReference>
<dbReference type="Proteomes" id="UP000694567">
    <property type="component" value="Unplaced"/>
</dbReference>
<dbReference type="InterPro" id="IPR051006">
    <property type="entry name" value="TCR_variable_domain"/>
</dbReference>
<dbReference type="GO" id="GO:0002250">
    <property type="term" value="P:adaptive immune response"/>
    <property type="evidence" value="ECO:0007669"/>
    <property type="project" value="UniProtKB-KW"/>
</dbReference>
<organism evidence="9 10">
    <name type="scientific">Bubo bubo</name>
    <name type="common">Eurasian eagle-owl</name>
    <name type="synonym">Strix bubo</name>
    <dbReference type="NCBI Taxonomy" id="30461"/>
    <lineage>
        <taxon>Eukaryota</taxon>
        <taxon>Metazoa</taxon>
        <taxon>Chordata</taxon>
        <taxon>Craniata</taxon>
        <taxon>Vertebrata</taxon>
        <taxon>Euteleostomi</taxon>
        <taxon>Archelosauria</taxon>
        <taxon>Archosauria</taxon>
        <taxon>Dinosauria</taxon>
        <taxon>Saurischia</taxon>
        <taxon>Theropoda</taxon>
        <taxon>Coelurosauria</taxon>
        <taxon>Aves</taxon>
        <taxon>Neognathae</taxon>
        <taxon>Neoaves</taxon>
        <taxon>Telluraves</taxon>
        <taxon>Strigiformes</taxon>
        <taxon>Strigidae</taxon>
        <taxon>Bubo</taxon>
    </lineage>
</organism>
<name>A0A8C0EUW0_BUBBB</name>
<feature type="domain" description="Ig-like" evidence="8">
    <location>
        <begin position="15"/>
        <end position="119"/>
    </location>
</feature>
<protein>
    <recommendedName>
        <fullName evidence="8">Ig-like domain-containing protein</fullName>
    </recommendedName>
</protein>